<dbReference type="WBParaSite" id="ACRNAN_scaffold1122.g20476.t1">
    <property type="protein sequence ID" value="ACRNAN_scaffold1122.g20476.t1"/>
    <property type="gene ID" value="ACRNAN_scaffold1122.g20476"/>
</dbReference>
<feature type="compositionally biased region" description="Low complexity" evidence="4">
    <location>
        <begin position="30"/>
        <end position="67"/>
    </location>
</feature>
<feature type="compositionally biased region" description="Basic and acidic residues" evidence="4">
    <location>
        <begin position="177"/>
        <end position="189"/>
    </location>
</feature>
<feature type="domain" description="EF-hand" evidence="6">
    <location>
        <begin position="94"/>
        <end position="129"/>
    </location>
</feature>
<dbReference type="AlphaFoldDB" id="A0A914CK83"/>
<keyword evidence="7" id="KW-1185">Reference proteome</keyword>
<feature type="chain" id="PRO_5037389710" evidence="5">
    <location>
        <begin position="21"/>
        <end position="207"/>
    </location>
</feature>
<feature type="signal peptide" evidence="5">
    <location>
        <begin position="1"/>
        <end position="20"/>
    </location>
</feature>
<evidence type="ECO:0000313" key="7">
    <source>
        <dbReference type="Proteomes" id="UP000887540"/>
    </source>
</evidence>
<keyword evidence="2" id="KW-0677">Repeat</keyword>
<evidence type="ECO:0000256" key="5">
    <source>
        <dbReference type="SAM" id="SignalP"/>
    </source>
</evidence>
<dbReference type="SUPFAM" id="SSF47473">
    <property type="entry name" value="EF-hand"/>
    <property type="match status" value="1"/>
</dbReference>
<feature type="region of interest" description="Disordered" evidence="4">
    <location>
        <begin position="25"/>
        <end position="71"/>
    </location>
</feature>
<accession>A0A914CK83</accession>
<dbReference type="PROSITE" id="PS00018">
    <property type="entry name" value="EF_HAND_1"/>
    <property type="match status" value="2"/>
</dbReference>
<evidence type="ECO:0000256" key="4">
    <source>
        <dbReference type="SAM" id="MobiDB-lite"/>
    </source>
</evidence>
<evidence type="ECO:0000256" key="1">
    <source>
        <dbReference type="ARBA" id="ARBA00022729"/>
    </source>
</evidence>
<keyword evidence="1 5" id="KW-0732">Signal</keyword>
<reference evidence="8" key="1">
    <citation type="submission" date="2022-11" db="UniProtKB">
        <authorList>
            <consortium name="WormBaseParasite"/>
        </authorList>
    </citation>
    <scope>IDENTIFICATION</scope>
</reference>
<dbReference type="GO" id="GO:0005509">
    <property type="term" value="F:calcium ion binding"/>
    <property type="evidence" value="ECO:0007669"/>
    <property type="project" value="InterPro"/>
</dbReference>
<evidence type="ECO:0000256" key="3">
    <source>
        <dbReference type="ARBA" id="ARBA00022837"/>
    </source>
</evidence>
<protein>
    <submittedName>
        <fullName evidence="8">EF-hand domain-containing protein</fullName>
    </submittedName>
</protein>
<dbReference type="Pfam" id="PF13499">
    <property type="entry name" value="EF-hand_7"/>
    <property type="match status" value="1"/>
</dbReference>
<name>A0A914CK83_9BILA</name>
<feature type="region of interest" description="Disordered" evidence="4">
    <location>
        <begin position="177"/>
        <end position="207"/>
    </location>
</feature>
<keyword evidence="3" id="KW-0106">Calcium</keyword>
<proteinExistence type="predicted"/>
<dbReference type="PROSITE" id="PS50222">
    <property type="entry name" value="EF_HAND_2"/>
    <property type="match status" value="2"/>
</dbReference>
<organism evidence="7 8">
    <name type="scientific">Acrobeloides nanus</name>
    <dbReference type="NCBI Taxonomy" id="290746"/>
    <lineage>
        <taxon>Eukaryota</taxon>
        <taxon>Metazoa</taxon>
        <taxon>Ecdysozoa</taxon>
        <taxon>Nematoda</taxon>
        <taxon>Chromadorea</taxon>
        <taxon>Rhabditida</taxon>
        <taxon>Tylenchina</taxon>
        <taxon>Cephalobomorpha</taxon>
        <taxon>Cephaloboidea</taxon>
        <taxon>Cephalobidae</taxon>
        <taxon>Acrobeloides</taxon>
    </lineage>
</organism>
<dbReference type="PANTHER" id="PTHR23104">
    <property type="entry name" value="MULTIPLE COAGULATION FACTOR DEFICIENCY PROTEIN 2 NEURAL STEM CELL DERIVED NEURONAL SURVIVAL PROTEIN"/>
    <property type="match status" value="1"/>
</dbReference>
<dbReference type="InterPro" id="IPR011992">
    <property type="entry name" value="EF-hand-dom_pair"/>
</dbReference>
<dbReference type="InterPro" id="IPR002048">
    <property type="entry name" value="EF_hand_dom"/>
</dbReference>
<feature type="compositionally biased region" description="Low complexity" evidence="4">
    <location>
        <begin position="192"/>
        <end position="207"/>
    </location>
</feature>
<dbReference type="Gene3D" id="1.10.238.10">
    <property type="entry name" value="EF-hand"/>
    <property type="match status" value="1"/>
</dbReference>
<evidence type="ECO:0000256" key="2">
    <source>
        <dbReference type="ARBA" id="ARBA00022737"/>
    </source>
</evidence>
<sequence>MSILRLGIISILLLCHSIFAHQQPSFPGSNNQPQAHHQEHAQQAQQQQQYQQQPAAAQQNPPANTQQFGGENVRDEGHIKEHLEGKVDPTAHMTPEQLQFHYFNMHDLDKNGKLDGVELIKAITHFHEENPGSRPGGQPPPLPTELELENMIDSILKEDDFNSDGFIDYGEFLRAQKAREETARRHQEQHSQQQGQQQGQQQQQPPR</sequence>
<dbReference type="CDD" id="cd00051">
    <property type="entry name" value="EFh"/>
    <property type="match status" value="1"/>
</dbReference>
<dbReference type="Proteomes" id="UP000887540">
    <property type="component" value="Unplaced"/>
</dbReference>
<feature type="domain" description="EF-hand" evidence="6">
    <location>
        <begin position="147"/>
        <end position="182"/>
    </location>
</feature>
<dbReference type="PANTHER" id="PTHR23104:SF17">
    <property type="entry name" value="EF-HAND DOMAIN-CONTAINING PROTEIN"/>
    <property type="match status" value="1"/>
</dbReference>
<dbReference type="InterPro" id="IPR018247">
    <property type="entry name" value="EF_Hand_1_Ca_BS"/>
</dbReference>
<evidence type="ECO:0000259" key="6">
    <source>
        <dbReference type="PROSITE" id="PS50222"/>
    </source>
</evidence>
<dbReference type="InterPro" id="IPR052110">
    <property type="entry name" value="MCFD2-like"/>
</dbReference>
<evidence type="ECO:0000313" key="8">
    <source>
        <dbReference type="WBParaSite" id="ACRNAN_scaffold1122.g20476.t1"/>
    </source>
</evidence>